<keyword evidence="3" id="KW-1185">Reference proteome</keyword>
<feature type="region of interest" description="Disordered" evidence="1">
    <location>
        <begin position="155"/>
        <end position="202"/>
    </location>
</feature>
<dbReference type="EMBL" id="CP022753">
    <property type="protein sequence ID" value="ASU81592.1"/>
    <property type="molecule type" value="Genomic_DNA"/>
</dbReference>
<reference evidence="2 3" key="1">
    <citation type="submission" date="2017-08" db="EMBL/GenBank/DDBJ databases">
        <title>The complete genome sequence of Nocardiopsis gilva YIM 90087.</title>
        <authorList>
            <person name="Yin M."/>
            <person name="Tang S."/>
        </authorList>
    </citation>
    <scope>NUCLEOTIDE SEQUENCE [LARGE SCALE GENOMIC DNA]</scope>
    <source>
        <strain evidence="2 3">YIM 90087</strain>
    </source>
</reference>
<protein>
    <recommendedName>
        <fullName evidence="4">Guanylate cyclase domain-containing protein</fullName>
    </recommendedName>
</protein>
<dbReference type="InterPro" id="IPR029787">
    <property type="entry name" value="Nucleotide_cyclase"/>
</dbReference>
<dbReference type="KEGG" id="ngv:CDO52_01200"/>
<dbReference type="Gene3D" id="3.30.70.1230">
    <property type="entry name" value="Nucleotide cyclase"/>
    <property type="match status" value="1"/>
</dbReference>
<proteinExistence type="predicted"/>
<name>A0A223S0D1_9ACTN</name>
<dbReference type="OrthoDB" id="4553959at2"/>
<sequence length="222" mass="23844">MTRSGLKRASWEVNSTGDGELAVLPADTPEPVVVETCVRELAAALRRYNHDLVPEARLRLRLAIHHGTAVASPHGYRGKGIVAVARLVDSDVLRRALASSGADLAVIVSQPVFLDTVMQRHTGLEVTDFRCVRVVSKEFAEDAWIHVPGHDVHGLDLGRASEPDDPGAEKPSSPPTRAADRDAATSGGGPRDAKHYSAGHVVHNEFNDQVDASNGVIGMRFE</sequence>
<accession>A0A223S0D1</accession>
<dbReference type="SUPFAM" id="SSF55073">
    <property type="entry name" value="Nucleotide cyclase"/>
    <property type="match status" value="1"/>
</dbReference>
<evidence type="ECO:0008006" key="4">
    <source>
        <dbReference type="Google" id="ProtNLM"/>
    </source>
</evidence>
<evidence type="ECO:0000313" key="2">
    <source>
        <dbReference type="EMBL" id="ASU81592.1"/>
    </source>
</evidence>
<dbReference type="Proteomes" id="UP000215005">
    <property type="component" value="Chromosome"/>
</dbReference>
<dbReference type="RefSeq" id="WP_017619600.1">
    <property type="nucleotide sequence ID" value="NZ_ANBG01000250.1"/>
</dbReference>
<evidence type="ECO:0000256" key="1">
    <source>
        <dbReference type="SAM" id="MobiDB-lite"/>
    </source>
</evidence>
<gene>
    <name evidence="2" type="ORF">CDO52_01200</name>
</gene>
<dbReference type="AlphaFoldDB" id="A0A223S0D1"/>
<organism evidence="2 3">
    <name type="scientific">Nocardiopsis gilva YIM 90087</name>
    <dbReference type="NCBI Taxonomy" id="1235441"/>
    <lineage>
        <taxon>Bacteria</taxon>
        <taxon>Bacillati</taxon>
        <taxon>Actinomycetota</taxon>
        <taxon>Actinomycetes</taxon>
        <taxon>Streptosporangiales</taxon>
        <taxon>Nocardiopsidaceae</taxon>
        <taxon>Nocardiopsis</taxon>
    </lineage>
</organism>
<evidence type="ECO:0000313" key="3">
    <source>
        <dbReference type="Proteomes" id="UP000215005"/>
    </source>
</evidence>